<dbReference type="GO" id="GO:0004222">
    <property type="term" value="F:metalloendopeptidase activity"/>
    <property type="evidence" value="ECO:0007669"/>
    <property type="project" value="InterPro"/>
</dbReference>
<evidence type="ECO:0000259" key="12">
    <source>
        <dbReference type="SMART" id="SM00228"/>
    </source>
</evidence>
<dbReference type="GO" id="GO:0046872">
    <property type="term" value="F:metal ion binding"/>
    <property type="evidence" value="ECO:0007669"/>
    <property type="project" value="UniProtKB-KW"/>
</dbReference>
<dbReference type="InterPro" id="IPR008915">
    <property type="entry name" value="Peptidase_M50"/>
</dbReference>
<keyword evidence="5 11" id="KW-0812">Transmembrane</keyword>
<dbReference type="EC" id="3.4.24.-" evidence="11"/>
<feature type="transmembrane region" description="Helical" evidence="11">
    <location>
        <begin position="223"/>
        <end position="241"/>
    </location>
</feature>
<dbReference type="Pfam" id="PF02163">
    <property type="entry name" value="Peptidase_M50"/>
    <property type="match status" value="1"/>
</dbReference>
<sequence length="338" mass="37275">MIIISIIVLGVLIIFHEFGHFIVAKLSNIKVEEFSVGMGPKLLGFKKGETVYSIRLFPMGGYCKMLGEDESSDDTKAYSNKSIPVRFAVLAAGPFMNFLLAVLIFVIMGFITVTPIPVVQSVIPDYPAAAAGIMPGDVILKVGDYNIKTWEDLQAAVSKSVNRPVLLEVKRGERLLYIKLTPIYDAKNKKPMIGISPKGKIGYNYKASLITNIKNSIVQSGHITWMMLTSLLGLITGRVSVNEFMGPVGIVNVVGEAAKSGFYSLLGLTSLISLNLAIINLLPIPALDGSRLMFLIIEAIRRKPIDREKEGLVHFIGFVFLILFMIFMTYKDILRLSR</sequence>
<keyword evidence="9 11" id="KW-0482">Metalloprotease</keyword>
<dbReference type="InterPro" id="IPR041489">
    <property type="entry name" value="PDZ_6"/>
</dbReference>
<evidence type="ECO:0000256" key="1">
    <source>
        <dbReference type="ARBA" id="ARBA00001947"/>
    </source>
</evidence>
<dbReference type="OrthoDB" id="9782003at2"/>
<evidence type="ECO:0000256" key="9">
    <source>
        <dbReference type="ARBA" id="ARBA00023049"/>
    </source>
</evidence>
<dbReference type="Pfam" id="PF17820">
    <property type="entry name" value="PDZ_6"/>
    <property type="match status" value="1"/>
</dbReference>
<evidence type="ECO:0000313" key="13">
    <source>
        <dbReference type="EMBL" id="SHE93327.1"/>
    </source>
</evidence>
<name>A0A1M4XI25_9THEO</name>
<dbReference type="EMBL" id="FQVH01000008">
    <property type="protein sequence ID" value="SHE93327.1"/>
    <property type="molecule type" value="Genomic_DNA"/>
</dbReference>
<comment type="similarity">
    <text evidence="3 11">Belongs to the peptidase M50B family.</text>
</comment>
<evidence type="ECO:0000256" key="7">
    <source>
        <dbReference type="ARBA" id="ARBA00022833"/>
    </source>
</evidence>
<keyword evidence="11" id="KW-0479">Metal-binding</keyword>
<dbReference type="AlphaFoldDB" id="A0A1M4XI25"/>
<dbReference type="GO" id="GO:0006508">
    <property type="term" value="P:proteolysis"/>
    <property type="evidence" value="ECO:0007669"/>
    <property type="project" value="UniProtKB-KW"/>
</dbReference>
<comment type="subcellular location">
    <subcellularLocation>
        <location evidence="2">Membrane</location>
        <topology evidence="2">Multi-pass membrane protein</topology>
    </subcellularLocation>
</comment>
<evidence type="ECO:0000256" key="2">
    <source>
        <dbReference type="ARBA" id="ARBA00004141"/>
    </source>
</evidence>
<dbReference type="PANTHER" id="PTHR42837:SF2">
    <property type="entry name" value="MEMBRANE METALLOPROTEASE ARASP2, CHLOROPLASTIC-RELATED"/>
    <property type="match status" value="1"/>
</dbReference>
<dbReference type="RefSeq" id="WP_084110918.1">
    <property type="nucleotide sequence ID" value="NZ_FQVH01000008.1"/>
</dbReference>
<evidence type="ECO:0000256" key="10">
    <source>
        <dbReference type="ARBA" id="ARBA00023136"/>
    </source>
</evidence>
<protein>
    <recommendedName>
        <fullName evidence="11">Zinc metalloprotease</fullName>
        <ecNumber evidence="11">3.4.24.-</ecNumber>
    </recommendedName>
</protein>
<reference evidence="13 14" key="1">
    <citation type="submission" date="2016-11" db="EMBL/GenBank/DDBJ databases">
        <authorList>
            <person name="Jaros S."/>
            <person name="Januszkiewicz K."/>
            <person name="Wedrychowicz H."/>
        </authorList>
    </citation>
    <scope>NUCLEOTIDE SEQUENCE [LARGE SCALE GENOMIC DNA]</scope>
    <source>
        <strain evidence="13 14">DSM 17918</strain>
    </source>
</reference>
<comment type="cofactor">
    <cofactor evidence="1 11">
        <name>Zn(2+)</name>
        <dbReference type="ChEBI" id="CHEBI:29105"/>
    </cofactor>
</comment>
<dbReference type="CDD" id="cd23081">
    <property type="entry name" value="cpPDZ_EcRseP-like"/>
    <property type="match status" value="1"/>
</dbReference>
<evidence type="ECO:0000256" key="11">
    <source>
        <dbReference type="RuleBase" id="RU362031"/>
    </source>
</evidence>
<dbReference type="SMART" id="SM00228">
    <property type="entry name" value="PDZ"/>
    <property type="match status" value="1"/>
</dbReference>
<feature type="domain" description="PDZ" evidence="12">
    <location>
        <begin position="101"/>
        <end position="173"/>
    </location>
</feature>
<dbReference type="Gene3D" id="2.30.42.10">
    <property type="match status" value="1"/>
</dbReference>
<evidence type="ECO:0000256" key="3">
    <source>
        <dbReference type="ARBA" id="ARBA00007931"/>
    </source>
</evidence>
<keyword evidence="14" id="KW-1185">Reference proteome</keyword>
<evidence type="ECO:0000313" key="14">
    <source>
        <dbReference type="Proteomes" id="UP000184088"/>
    </source>
</evidence>
<feature type="transmembrane region" description="Helical" evidence="11">
    <location>
        <begin position="311"/>
        <end position="330"/>
    </location>
</feature>
<dbReference type="Proteomes" id="UP000184088">
    <property type="component" value="Unassembled WGS sequence"/>
</dbReference>
<dbReference type="CDD" id="cd06163">
    <property type="entry name" value="S2P-M50_PDZ_RseP-like"/>
    <property type="match status" value="1"/>
</dbReference>
<dbReference type="InterPro" id="IPR001478">
    <property type="entry name" value="PDZ"/>
</dbReference>
<feature type="transmembrane region" description="Helical" evidence="11">
    <location>
        <begin position="87"/>
        <end position="111"/>
    </location>
</feature>
<dbReference type="NCBIfam" id="TIGR00054">
    <property type="entry name" value="RIP metalloprotease RseP"/>
    <property type="match status" value="1"/>
</dbReference>
<organism evidence="13 14">
    <name type="scientific">Caldanaerobius fijiensis DSM 17918</name>
    <dbReference type="NCBI Taxonomy" id="1121256"/>
    <lineage>
        <taxon>Bacteria</taxon>
        <taxon>Bacillati</taxon>
        <taxon>Bacillota</taxon>
        <taxon>Clostridia</taxon>
        <taxon>Thermoanaerobacterales</taxon>
        <taxon>Thermoanaerobacteraceae</taxon>
        <taxon>Caldanaerobius</taxon>
    </lineage>
</organism>
<keyword evidence="7 11" id="KW-0862">Zinc</keyword>
<evidence type="ECO:0000256" key="5">
    <source>
        <dbReference type="ARBA" id="ARBA00022692"/>
    </source>
</evidence>
<evidence type="ECO:0000256" key="4">
    <source>
        <dbReference type="ARBA" id="ARBA00022670"/>
    </source>
</evidence>
<dbReference type="STRING" id="1121256.SAMN02746089_01026"/>
<keyword evidence="6 11" id="KW-0378">Hydrolase</keyword>
<dbReference type="InterPro" id="IPR036034">
    <property type="entry name" value="PDZ_sf"/>
</dbReference>
<dbReference type="SUPFAM" id="SSF50156">
    <property type="entry name" value="PDZ domain-like"/>
    <property type="match status" value="1"/>
</dbReference>
<proteinExistence type="inferred from homology"/>
<accession>A0A1M4XI25</accession>
<feature type="transmembrane region" description="Helical" evidence="11">
    <location>
        <begin position="261"/>
        <end position="282"/>
    </location>
</feature>
<dbReference type="GO" id="GO:0016020">
    <property type="term" value="C:membrane"/>
    <property type="evidence" value="ECO:0007669"/>
    <property type="project" value="UniProtKB-SubCell"/>
</dbReference>
<dbReference type="PANTHER" id="PTHR42837">
    <property type="entry name" value="REGULATOR OF SIGMA-E PROTEASE RSEP"/>
    <property type="match status" value="1"/>
</dbReference>
<keyword evidence="10 11" id="KW-0472">Membrane</keyword>
<gene>
    <name evidence="13" type="ORF">SAMN02746089_01026</name>
</gene>
<keyword evidence="4 13" id="KW-0645">Protease</keyword>
<evidence type="ECO:0000256" key="8">
    <source>
        <dbReference type="ARBA" id="ARBA00022989"/>
    </source>
</evidence>
<dbReference type="InterPro" id="IPR004387">
    <property type="entry name" value="Pept_M50_Zn"/>
</dbReference>
<keyword evidence="8 11" id="KW-1133">Transmembrane helix</keyword>
<evidence type="ECO:0000256" key="6">
    <source>
        <dbReference type="ARBA" id="ARBA00022801"/>
    </source>
</evidence>